<organism evidence="3 4">
    <name type="scientific">Marinibaculum pumilum</name>
    <dbReference type="NCBI Taxonomy" id="1766165"/>
    <lineage>
        <taxon>Bacteria</taxon>
        <taxon>Pseudomonadati</taxon>
        <taxon>Pseudomonadota</taxon>
        <taxon>Alphaproteobacteria</taxon>
        <taxon>Rhodospirillales</taxon>
        <taxon>Rhodospirillaceae</taxon>
        <taxon>Marinibaculum</taxon>
    </lineage>
</organism>
<evidence type="ECO:0000256" key="2">
    <source>
        <dbReference type="HAMAP-Rule" id="MF_01477"/>
    </source>
</evidence>
<dbReference type="PANTHER" id="PTHR21043:SF0">
    <property type="entry name" value="MITOCHONDRIAL ASSEMBLY OF RIBOSOMAL LARGE SUBUNIT PROTEIN 1"/>
    <property type="match status" value="1"/>
</dbReference>
<keyword evidence="4" id="KW-1185">Reference proteome</keyword>
<evidence type="ECO:0000313" key="4">
    <source>
        <dbReference type="Proteomes" id="UP001595528"/>
    </source>
</evidence>
<dbReference type="Proteomes" id="UP001595528">
    <property type="component" value="Unassembled WGS sequence"/>
</dbReference>
<dbReference type="RefSeq" id="WP_379901304.1">
    <property type="nucleotide sequence ID" value="NZ_JBHRTR010000028.1"/>
</dbReference>
<accession>A0ABV7L0X2</accession>
<comment type="subcellular location">
    <subcellularLocation>
        <location evidence="2">Cytoplasm</location>
    </subcellularLocation>
</comment>
<dbReference type="PANTHER" id="PTHR21043">
    <property type="entry name" value="IOJAP SUPERFAMILY ORTHOLOG"/>
    <property type="match status" value="1"/>
</dbReference>
<comment type="similarity">
    <text evidence="1 2">Belongs to the Iojap/RsfS family.</text>
</comment>
<sequence>MQPIAQNAGSGIDAAAAAEALLNRVRDSLEDDKAENISVIDLAGKTTLADYMVIASGRSSRQVAAIAEHLVERVKAADQPVLGVEGMRTAEWVAIDLGDVLVHVFQPEVRSFYNLEKLWSVTWPEQAAAL</sequence>
<comment type="function">
    <text evidence="2">Functions as a ribosomal silencing factor. Interacts with ribosomal protein uL14 (rplN), blocking formation of intersubunit bridge B8. Prevents association of the 30S and 50S ribosomal subunits and the formation of functional ribosomes, thus repressing translation.</text>
</comment>
<protein>
    <recommendedName>
        <fullName evidence="2">Ribosomal silencing factor RsfS</fullName>
    </recommendedName>
</protein>
<evidence type="ECO:0000256" key="1">
    <source>
        <dbReference type="ARBA" id="ARBA00010574"/>
    </source>
</evidence>
<comment type="subunit">
    <text evidence="2">Interacts with ribosomal protein uL14 (rplN).</text>
</comment>
<dbReference type="NCBIfam" id="TIGR00090">
    <property type="entry name" value="rsfS_iojap_ybeB"/>
    <property type="match status" value="1"/>
</dbReference>
<dbReference type="SUPFAM" id="SSF81301">
    <property type="entry name" value="Nucleotidyltransferase"/>
    <property type="match status" value="1"/>
</dbReference>
<dbReference type="HAMAP" id="MF_01477">
    <property type="entry name" value="Iojap_RsfS"/>
    <property type="match status" value="1"/>
</dbReference>
<reference evidence="4" key="1">
    <citation type="journal article" date="2019" name="Int. J. Syst. Evol. Microbiol.">
        <title>The Global Catalogue of Microorganisms (GCM) 10K type strain sequencing project: providing services to taxonomists for standard genome sequencing and annotation.</title>
        <authorList>
            <consortium name="The Broad Institute Genomics Platform"/>
            <consortium name="The Broad Institute Genome Sequencing Center for Infectious Disease"/>
            <person name="Wu L."/>
            <person name="Ma J."/>
        </authorList>
    </citation>
    <scope>NUCLEOTIDE SEQUENCE [LARGE SCALE GENOMIC DNA]</scope>
    <source>
        <strain evidence="4">KCTC 42964</strain>
    </source>
</reference>
<keyword evidence="2" id="KW-0678">Repressor</keyword>
<name>A0ABV7L0X2_9PROT</name>
<keyword evidence="2" id="KW-0810">Translation regulation</keyword>
<gene>
    <name evidence="2 3" type="primary">rsfS</name>
    <name evidence="3" type="ORF">ACFOGJ_13770</name>
</gene>
<dbReference type="InterPro" id="IPR043519">
    <property type="entry name" value="NT_sf"/>
</dbReference>
<evidence type="ECO:0000313" key="3">
    <source>
        <dbReference type="EMBL" id="MFC3228308.1"/>
    </source>
</evidence>
<dbReference type="Gene3D" id="3.30.460.10">
    <property type="entry name" value="Beta Polymerase, domain 2"/>
    <property type="match status" value="1"/>
</dbReference>
<dbReference type="EMBL" id="JBHRTR010000028">
    <property type="protein sequence ID" value="MFC3228308.1"/>
    <property type="molecule type" value="Genomic_DNA"/>
</dbReference>
<keyword evidence="2" id="KW-0963">Cytoplasm</keyword>
<dbReference type="InterPro" id="IPR004394">
    <property type="entry name" value="Iojap/RsfS/C7orf30"/>
</dbReference>
<comment type="caution">
    <text evidence="3">The sequence shown here is derived from an EMBL/GenBank/DDBJ whole genome shotgun (WGS) entry which is preliminary data.</text>
</comment>
<dbReference type="Pfam" id="PF02410">
    <property type="entry name" value="RsfS"/>
    <property type="match status" value="1"/>
</dbReference>
<proteinExistence type="inferred from homology"/>